<evidence type="ECO:0000256" key="1">
    <source>
        <dbReference type="ARBA" id="ARBA00006889"/>
    </source>
</evidence>
<comment type="similarity">
    <text evidence="1 2">Belongs to the calycin superfamily. Lipocalin family.</text>
</comment>
<evidence type="ECO:0000256" key="2">
    <source>
        <dbReference type="PIRNR" id="PIRNR036893"/>
    </source>
</evidence>
<comment type="caution">
    <text evidence="4">The sequence shown here is derived from an EMBL/GenBank/DDBJ whole genome shotgun (WGS) entry which is preliminary data.</text>
</comment>
<reference evidence="4" key="1">
    <citation type="submission" date="2020-05" db="EMBL/GenBank/DDBJ databases">
        <title>WGS assembly of Corymbia citriodora subspecies variegata.</title>
        <authorList>
            <person name="Barry K."/>
            <person name="Hundley H."/>
            <person name="Shu S."/>
            <person name="Jenkins J."/>
            <person name="Grimwood J."/>
            <person name="Baten A."/>
        </authorList>
    </citation>
    <scope>NUCLEOTIDE SEQUENCE</scope>
    <source>
        <strain evidence="4">CV2-018</strain>
    </source>
</reference>
<dbReference type="Gene3D" id="2.40.128.20">
    <property type="match status" value="1"/>
</dbReference>
<dbReference type="EMBL" id="MU090319">
    <property type="protein sequence ID" value="KAF7848071.1"/>
    <property type="molecule type" value="Genomic_DNA"/>
</dbReference>
<keyword evidence="5" id="KW-1185">Reference proteome</keyword>
<dbReference type="InterPro" id="IPR012674">
    <property type="entry name" value="Calycin"/>
</dbReference>
<evidence type="ECO:0000313" key="4">
    <source>
        <dbReference type="EMBL" id="KAF7848071.1"/>
    </source>
</evidence>
<dbReference type="PANTHER" id="PTHR10612">
    <property type="entry name" value="APOLIPOPROTEIN D"/>
    <property type="match status" value="1"/>
</dbReference>
<dbReference type="PROSITE" id="PS00213">
    <property type="entry name" value="LIPOCALIN"/>
    <property type="match status" value="1"/>
</dbReference>
<dbReference type="PANTHER" id="PTHR10612:SF34">
    <property type="entry name" value="APOLIPOPROTEIN D"/>
    <property type="match status" value="1"/>
</dbReference>
<dbReference type="GO" id="GO:0000302">
    <property type="term" value="P:response to reactive oxygen species"/>
    <property type="evidence" value="ECO:0007669"/>
    <property type="project" value="TreeGrafter"/>
</dbReference>
<dbReference type="AlphaFoldDB" id="A0A8T0CK57"/>
<dbReference type="Pfam" id="PF08212">
    <property type="entry name" value="Lipocalin_2"/>
    <property type="match status" value="1"/>
</dbReference>
<dbReference type="PRINTS" id="PR01171">
    <property type="entry name" value="BCTLIPOCALIN"/>
</dbReference>
<keyword evidence="2" id="KW-0732">Signal</keyword>
<protein>
    <recommendedName>
        <fullName evidence="3">Lipocalin/cytosolic fatty-acid binding domain-containing protein</fullName>
    </recommendedName>
</protein>
<evidence type="ECO:0000313" key="5">
    <source>
        <dbReference type="Proteomes" id="UP000806378"/>
    </source>
</evidence>
<accession>A0A8T0CK57</accession>
<evidence type="ECO:0000259" key="3">
    <source>
        <dbReference type="Pfam" id="PF08212"/>
    </source>
</evidence>
<dbReference type="GO" id="GO:0005737">
    <property type="term" value="C:cytoplasm"/>
    <property type="evidence" value="ECO:0007669"/>
    <property type="project" value="TreeGrafter"/>
</dbReference>
<dbReference type="InterPro" id="IPR002446">
    <property type="entry name" value="Lipocalin_bac"/>
</dbReference>
<dbReference type="GO" id="GO:0006629">
    <property type="term" value="P:lipid metabolic process"/>
    <property type="evidence" value="ECO:0007669"/>
    <property type="project" value="TreeGrafter"/>
</dbReference>
<dbReference type="InterPro" id="IPR047202">
    <property type="entry name" value="Lipocalin_Blc-like_dom"/>
</dbReference>
<dbReference type="Proteomes" id="UP000806378">
    <property type="component" value="Unassembled WGS sequence"/>
</dbReference>
<dbReference type="OrthoDB" id="565904at2759"/>
<proteinExistence type="inferred from homology"/>
<name>A0A8T0CK57_CORYI</name>
<gene>
    <name evidence="4" type="ORF">BT93_L2323</name>
</gene>
<dbReference type="Gramene" id="rna-gnl|WGS:JABURB|Cocit.L2323.1">
    <property type="protein sequence ID" value="cds-KAF7848071.1"/>
    <property type="gene ID" value="gene-BT93_L2323"/>
</dbReference>
<feature type="chain" id="PRO_5035981102" description="Lipocalin/cytosolic fatty-acid binding domain-containing protein" evidence="2">
    <location>
        <begin position="29"/>
        <end position="200"/>
    </location>
</feature>
<dbReference type="InterPro" id="IPR000566">
    <property type="entry name" value="Lipocln_cytosolic_FA-bd_dom"/>
</dbReference>
<dbReference type="InterPro" id="IPR022272">
    <property type="entry name" value="Lipocalin_CS"/>
</dbReference>
<dbReference type="SUPFAM" id="SSF50814">
    <property type="entry name" value="Lipocalins"/>
    <property type="match status" value="1"/>
</dbReference>
<feature type="domain" description="Lipocalin/cytosolic fatty-acid binding" evidence="3">
    <location>
        <begin position="52"/>
        <end position="194"/>
    </location>
</feature>
<sequence>MAMKVMEGAKGLFLLVSLLSSMFMCALCSRASILGLNPFYQLDSVPTVVKGLDLKRYVGRWYEIASIASNFEPPKGTDTRATYALNKSGTLDVLNESWVNGKRVFAKGIAYKDDPSSDEAKFKLKFYVPPSPVADYWVLYLDADYQHAIVGVPSRKSLFILSRQSHVDDETYKQLVQKAVDEGYDVSNLRKTPQSDTPPQ</sequence>
<organism evidence="4 5">
    <name type="scientific">Corymbia citriodora subsp. variegata</name>
    <dbReference type="NCBI Taxonomy" id="360336"/>
    <lineage>
        <taxon>Eukaryota</taxon>
        <taxon>Viridiplantae</taxon>
        <taxon>Streptophyta</taxon>
        <taxon>Embryophyta</taxon>
        <taxon>Tracheophyta</taxon>
        <taxon>Spermatophyta</taxon>
        <taxon>Magnoliopsida</taxon>
        <taxon>eudicotyledons</taxon>
        <taxon>Gunneridae</taxon>
        <taxon>Pentapetalae</taxon>
        <taxon>rosids</taxon>
        <taxon>malvids</taxon>
        <taxon>Myrtales</taxon>
        <taxon>Myrtaceae</taxon>
        <taxon>Myrtoideae</taxon>
        <taxon>Eucalypteae</taxon>
        <taxon>Corymbia</taxon>
    </lineage>
</organism>
<dbReference type="PIRSF" id="PIRSF036893">
    <property type="entry name" value="Lipocalin_ApoD"/>
    <property type="match status" value="1"/>
</dbReference>
<feature type="signal peptide" evidence="2">
    <location>
        <begin position="1"/>
        <end position="28"/>
    </location>
</feature>
<dbReference type="CDD" id="cd19438">
    <property type="entry name" value="lipocalin_Blc-like"/>
    <property type="match status" value="1"/>
</dbReference>
<dbReference type="InterPro" id="IPR022271">
    <property type="entry name" value="Lipocalin_ApoD"/>
</dbReference>